<comment type="caution">
    <text evidence="1">The sequence shown here is derived from an EMBL/GenBank/DDBJ whole genome shotgun (WGS) entry which is preliminary data.</text>
</comment>
<proteinExistence type="predicted"/>
<evidence type="ECO:0000313" key="1">
    <source>
        <dbReference type="EMBL" id="MEQ2456061.1"/>
    </source>
</evidence>
<dbReference type="Proteomes" id="UP001440599">
    <property type="component" value="Unassembled WGS sequence"/>
</dbReference>
<keyword evidence="2" id="KW-1185">Reference proteome</keyword>
<organism evidence="1 2">
    <name type="scientific">Flavonifractor hominis</name>
    <dbReference type="NCBI Taxonomy" id="3133178"/>
    <lineage>
        <taxon>Bacteria</taxon>
        <taxon>Bacillati</taxon>
        <taxon>Bacillota</taxon>
        <taxon>Clostridia</taxon>
        <taxon>Eubacteriales</taxon>
        <taxon>Oscillospiraceae</taxon>
        <taxon>Flavonifractor</taxon>
    </lineage>
</organism>
<accession>A0ABV1EN93</accession>
<name>A0ABV1EN93_9FIRM</name>
<dbReference type="RefSeq" id="WP_349139629.1">
    <property type="nucleotide sequence ID" value="NZ_JBBMFT010000002.1"/>
</dbReference>
<reference evidence="1 2" key="1">
    <citation type="submission" date="2024-03" db="EMBL/GenBank/DDBJ databases">
        <title>Human intestinal bacterial collection.</title>
        <authorList>
            <person name="Pauvert C."/>
            <person name="Hitch T.C.A."/>
            <person name="Clavel T."/>
        </authorList>
    </citation>
    <scope>NUCLEOTIDE SEQUENCE [LARGE SCALE GENOMIC DNA]</scope>
    <source>
        <strain evidence="1 2">CLA-AP-H34</strain>
    </source>
</reference>
<dbReference type="EMBL" id="JBBMFT010000002">
    <property type="protein sequence ID" value="MEQ2456061.1"/>
    <property type="molecule type" value="Genomic_DNA"/>
</dbReference>
<protein>
    <submittedName>
        <fullName evidence="1">Uncharacterized protein</fullName>
    </submittedName>
</protein>
<sequence length="73" mass="7971">MITVYTAPYRLTSAQLCTEDGVVYQTYGIAHESGLGIVDVGCNKALVSAMVEFFNHACTPPQQLKRIVINLLP</sequence>
<gene>
    <name evidence="1" type="ORF">WMO45_05955</name>
</gene>
<evidence type="ECO:0000313" key="2">
    <source>
        <dbReference type="Proteomes" id="UP001440599"/>
    </source>
</evidence>